<sequence length="260" mass="28983">MPDTIRPSEAALQEWITLVANALPQDTYEVPNERSRDFQLLYGPCMQASRFSASFVGLHVSDFSHEAGVLARAAFEHAVTAHWVYFTSGGLDRFASALVADAAAYRDDLDDYLGNMRPTDREFAAIKGKGLPPFGQMMWDLDSHSYLRTTYRSLSLRVHPTHAAVAGYLVHTDEGTELRHRPEGSAELFPALYSCAISSMLAYALVRHIIDPMTAPSLVEEASVALRLPPFLDDALPSEKRRFPDRWSVREPSAVSRRAQ</sequence>
<protein>
    <submittedName>
        <fullName evidence="1">Uncharacterized protein</fullName>
    </submittedName>
</protein>
<keyword evidence="2" id="KW-1185">Reference proteome</keyword>
<dbReference type="RefSeq" id="WP_210096273.1">
    <property type="nucleotide sequence ID" value="NZ_BAAAIO010000001.1"/>
</dbReference>
<proteinExistence type="predicted"/>
<dbReference type="Proteomes" id="UP000703720">
    <property type="component" value="Unassembled WGS sequence"/>
</dbReference>
<accession>A0ABS4WLN2</accession>
<comment type="caution">
    <text evidence="1">The sequence shown here is derived from an EMBL/GenBank/DDBJ whole genome shotgun (WGS) entry which is preliminary data.</text>
</comment>
<name>A0ABS4WLN2_9MICO</name>
<evidence type="ECO:0000313" key="1">
    <source>
        <dbReference type="EMBL" id="MBP2376853.1"/>
    </source>
</evidence>
<dbReference type="EMBL" id="JAGIOA010000001">
    <property type="protein sequence ID" value="MBP2376853.1"/>
    <property type="molecule type" value="Genomic_DNA"/>
</dbReference>
<gene>
    <name evidence="1" type="ORF">JOF42_000348</name>
</gene>
<evidence type="ECO:0000313" key="2">
    <source>
        <dbReference type="Proteomes" id="UP000703720"/>
    </source>
</evidence>
<reference evidence="1 2" key="1">
    <citation type="submission" date="2021-03" db="EMBL/GenBank/DDBJ databases">
        <title>Sequencing the genomes of 1000 actinobacteria strains.</title>
        <authorList>
            <person name="Klenk H.-P."/>
        </authorList>
    </citation>
    <scope>NUCLEOTIDE SEQUENCE [LARGE SCALE GENOMIC DNA]</scope>
    <source>
        <strain evidence="1 2">DSM 13468</strain>
    </source>
</reference>
<organism evidence="1 2">
    <name type="scientific">Microbacterium phyllosphaerae</name>
    <dbReference type="NCBI Taxonomy" id="124798"/>
    <lineage>
        <taxon>Bacteria</taxon>
        <taxon>Bacillati</taxon>
        <taxon>Actinomycetota</taxon>
        <taxon>Actinomycetes</taxon>
        <taxon>Micrococcales</taxon>
        <taxon>Microbacteriaceae</taxon>
        <taxon>Microbacterium</taxon>
    </lineage>
</organism>